<dbReference type="InterPro" id="IPR026705">
    <property type="entry name" value="Hid-1/Ecm30"/>
</dbReference>
<proteinExistence type="predicted"/>
<dbReference type="InParanoid" id="F4RVW0"/>
<feature type="compositionally biased region" description="Polar residues" evidence="1">
    <location>
        <begin position="114"/>
        <end position="125"/>
    </location>
</feature>
<feature type="region of interest" description="Disordered" evidence="1">
    <location>
        <begin position="449"/>
        <end position="491"/>
    </location>
</feature>
<keyword evidence="3" id="KW-1185">Reference proteome</keyword>
<dbReference type="AlphaFoldDB" id="F4RVW0"/>
<dbReference type="OrthoDB" id="432953at2759"/>
<sequence length="1065" mass="116075">MAKIFEIAKQNLGLSSDPKLNFRSTTLTHLYTSPKTIPISETSYWSIYSTIFDFASDVPILISSSDIRKAIRDRPRNVANLLHVLIHKLDELVHSQTTRRDLEEKDRGERGSEDSNGSGAFTSQWKGFSKRVPSSLYQGAANIVGVGSNGNIPKGPLREILNCVRVLTRILPFLMDHTPLIDPSMSSPINAAAELRLAGQPEWSKPLDKSEWVYHLFWESHSISSEKDEDELASVTERTLTPVTPQFVIDEEEEEEEEETTETSNLNPSRPDATEGNPSSSHVSSNQQPPLFSILLDTIADLLFLPGLCVPASTNGIDVRYPIWTGGIGCSQLPLEHRQAHNSAKVEVLRLLLVALSQPLYRPPHLYGSSTTELVPEAGHPLASVLQSPNPALTYFSTKTSKPFLLSLLCSLLNTSLAPSKTPLRNSANALTNIATGLGKMAQEKMGFSSSISPTSTAKNSQIENSSTSTGPRRPSLTTAPSSSNLGGASQATSSEGLSSWCAELLCLLILPELRNKTSTPSSTTFQSITLPALDASQPMSTESKKVTEANGFRLYLSKLHRPNDLNFLLDHLLAVITKPMGVTSQLLLPDAVSSTATASSLLAPSGCDLTEAVMMLFVALDCNSRLLPYLTSSRKIIQLVIALVFICLEQKDAPKPKMGLVRVCGILLQVLTAKELGVLVNEKVELPVGIRARYSVPGSLADFLIVSICSIIFSTNKEAAVEGSESGFTTIYPSLIITITNMSPYIKGLGSLASARLAQLLTIFSAPRFLLREDGNVRLLYYLLEAFNNVIHYQMSDNPNLIYALIRVHPRFDYLATFTLQDGLKEIQQRNLIRRSSEISNTNESARSSLGSDRSKGKGKMKATEGSVIEGSINEDCEEELQTQPPPEMVEERMRGSVEITAVSVGRNGFVPTETWVTSWRDSLPLDTIQIMITELKPKLSSITPNTATETTLTLLSSATLVGHLPAPTKPKSRSFNLTSSGALSWVGGLVWSLIFLKDSNSQVGYFNGIGIELFGVKHLTSNSKNDGSRLAMIWKPFVRGSSLSTDGLPDSQPPPPPQPSMVR</sequence>
<feature type="region of interest" description="Disordered" evidence="1">
    <location>
        <begin position="243"/>
        <end position="287"/>
    </location>
</feature>
<evidence type="ECO:0000313" key="3">
    <source>
        <dbReference type="Proteomes" id="UP000001072"/>
    </source>
</evidence>
<dbReference type="VEuPathDB" id="FungiDB:MELLADRAFT_90153"/>
<dbReference type="HOGENOM" id="CLU_007392_0_0_1"/>
<dbReference type="FunCoup" id="F4RVW0">
    <property type="interactions" value="6"/>
</dbReference>
<gene>
    <name evidence="2" type="ORF">MELLADRAFT_90153</name>
</gene>
<dbReference type="GO" id="GO:0000138">
    <property type="term" value="C:Golgi trans cisterna"/>
    <property type="evidence" value="ECO:0007669"/>
    <property type="project" value="TreeGrafter"/>
</dbReference>
<dbReference type="GO" id="GO:0016020">
    <property type="term" value="C:membrane"/>
    <property type="evidence" value="ECO:0007669"/>
    <property type="project" value="TreeGrafter"/>
</dbReference>
<feature type="region of interest" description="Disordered" evidence="1">
    <location>
        <begin position="96"/>
        <end position="125"/>
    </location>
</feature>
<dbReference type="GeneID" id="18935469"/>
<dbReference type="PANTHER" id="PTHR21575">
    <property type="entry name" value="PROTEIN HID1"/>
    <property type="match status" value="1"/>
</dbReference>
<dbReference type="Pfam" id="PF12722">
    <property type="entry name" value="Hid1"/>
    <property type="match status" value="3"/>
</dbReference>
<dbReference type="eggNOG" id="KOG2226">
    <property type="taxonomic scope" value="Eukaryota"/>
</dbReference>
<dbReference type="KEGG" id="mlr:MELLADRAFT_90153"/>
<evidence type="ECO:0000256" key="1">
    <source>
        <dbReference type="SAM" id="MobiDB-lite"/>
    </source>
</evidence>
<dbReference type="RefSeq" id="XP_007413220.1">
    <property type="nucleotide sequence ID" value="XM_007413158.1"/>
</dbReference>
<dbReference type="Proteomes" id="UP000001072">
    <property type="component" value="Unassembled WGS sequence"/>
</dbReference>
<evidence type="ECO:0008006" key="4">
    <source>
        <dbReference type="Google" id="ProtNLM"/>
    </source>
</evidence>
<feature type="compositionally biased region" description="Pro residues" evidence="1">
    <location>
        <begin position="1053"/>
        <end position="1065"/>
    </location>
</feature>
<dbReference type="EMBL" id="GL883124">
    <property type="protein sequence ID" value="EGG03426.1"/>
    <property type="molecule type" value="Genomic_DNA"/>
</dbReference>
<feature type="compositionally biased region" description="Polar residues" evidence="1">
    <location>
        <begin position="839"/>
        <end position="853"/>
    </location>
</feature>
<reference evidence="3" key="1">
    <citation type="journal article" date="2011" name="Proc. Natl. Acad. Sci. U.S.A.">
        <title>Obligate biotrophy features unraveled by the genomic analysis of rust fungi.</title>
        <authorList>
            <person name="Duplessis S."/>
            <person name="Cuomo C.A."/>
            <person name="Lin Y.-C."/>
            <person name="Aerts A."/>
            <person name="Tisserant E."/>
            <person name="Veneault-Fourrey C."/>
            <person name="Joly D.L."/>
            <person name="Hacquard S."/>
            <person name="Amselem J."/>
            <person name="Cantarel B.L."/>
            <person name="Chiu R."/>
            <person name="Coutinho P.M."/>
            <person name="Feau N."/>
            <person name="Field M."/>
            <person name="Frey P."/>
            <person name="Gelhaye E."/>
            <person name="Goldberg J."/>
            <person name="Grabherr M.G."/>
            <person name="Kodira C.D."/>
            <person name="Kohler A."/>
            <person name="Kuees U."/>
            <person name="Lindquist E.A."/>
            <person name="Lucas S.M."/>
            <person name="Mago R."/>
            <person name="Mauceli E."/>
            <person name="Morin E."/>
            <person name="Murat C."/>
            <person name="Pangilinan J.L."/>
            <person name="Park R."/>
            <person name="Pearson M."/>
            <person name="Quesneville H."/>
            <person name="Rouhier N."/>
            <person name="Sakthikumar S."/>
            <person name="Salamov A.A."/>
            <person name="Schmutz J."/>
            <person name="Selles B."/>
            <person name="Shapiro H."/>
            <person name="Tanguay P."/>
            <person name="Tuskan G.A."/>
            <person name="Henrissat B."/>
            <person name="Van de Peer Y."/>
            <person name="Rouze P."/>
            <person name="Ellis J.G."/>
            <person name="Dodds P.N."/>
            <person name="Schein J.E."/>
            <person name="Zhong S."/>
            <person name="Hamelin R.C."/>
            <person name="Grigoriev I.V."/>
            <person name="Szabo L.J."/>
            <person name="Martin F."/>
        </authorList>
    </citation>
    <scope>NUCLEOTIDE SEQUENCE [LARGE SCALE GENOMIC DNA]</scope>
    <source>
        <strain evidence="3">98AG31 / pathotype 3-4-7</strain>
    </source>
</reference>
<evidence type="ECO:0000313" key="2">
    <source>
        <dbReference type="EMBL" id="EGG03426.1"/>
    </source>
</evidence>
<feature type="compositionally biased region" description="Polar residues" evidence="1">
    <location>
        <begin position="276"/>
        <end position="287"/>
    </location>
</feature>
<feature type="region of interest" description="Disordered" evidence="1">
    <location>
        <begin position="1046"/>
        <end position="1065"/>
    </location>
</feature>
<organism evidence="3">
    <name type="scientific">Melampsora larici-populina (strain 98AG31 / pathotype 3-4-7)</name>
    <name type="common">Poplar leaf rust fungus</name>
    <dbReference type="NCBI Taxonomy" id="747676"/>
    <lineage>
        <taxon>Eukaryota</taxon>
        <taxon>Fungi</taxon>
        <taxon>Dikarya</taxon>
        <taxon>Basidiomycota</taxon>
        <taxon>Pucciniomycotina</taxon>
        <taxon>Pucciniomycetes</taxon>
        <taxon>Pucciniales</taxon>
        <taxon>Melampsoraceae</taxon>
        <taxon>Melampsora</taxon>
    </lineage>
</organism>
<protein>
    <recommendedName>
        <fullName evidence="4">Dymeclin</fullName>
    </recommendedName>
</protein>
<feature type="compositionally biased region" description="Basic and acidic residues" evidence="1">
    <location>
        <begin position="96"/>
        <end position="113"/>
    </location>
</feature>
<accession>F4RVW0</accession>
<feature type="compositionally biased region" description="Acidic residues" evidence="1">
    <location>
        <begin position="249"/>
        <end position="261"/>
    </location>
</feature>
<dbReference type="GO" id="GO:0005797">
    <property type="term" value="C:Golgi medial cisterna"/>
    <property type="evidence" value="ECO:0007669"/>
    <property type="project" value="TreeGrafter"/>
</dbReference>
<dbReference type="STRING" id="747676.F4RVW0"/>
<name>F4RVW0_MELLP</name>
<dbReference type="PANTHER" id="PTHR21575:SF12">
    <property type="entry name" value="PROTEIN HID1"/>
    <property type="match status" value="1"/>
</dbReference>
<feature type="region of interest" description="Disordered" evidence="1">
    <location>
        <begin position="839"/>
        <end position="867"/>
    </location>
</feature>